<protein>
    <submittedName>
        <fullName evidence="1">Uncharacterized protein</fullName>
    </submittedName>
</protein>
<name>A0A1F4WFY6_UNCKA</name>
<dbReference type="EMBL" id="MEWA01000049">
    <property type="protein sequence ID" value="OGC68311.1"/>
    <property type="molecule type" value="Genomic_DNA"/>
</dbReference>
<comment type="caution">
    <text evidence="1">The sequence shown here is derived from an EMBL/GenBank/DDBJ whole genome shotgun (WGS) entry which is preliminary data.</text>
</comment>
<proteinExistence type="predicted"/>
<dbReference type="Proteomes" id="UP000179113">
    <property type="component" value="Unassembled WGS sequence"/>
</dbReference>
<gene>
    <name evidence="1" type="ORF">A2415_04480</name>
</gene>
<reference evidence="1 2" key="1">
    <citation type="journal article" date="2016" name="Nat. Commun.">
        <title>Thousands of microbial genomes shed light on interconnected biogeochemical processes in an aquifer system.</title>
        <authorList>
            <person name="Anantharaman K."/>
            <person name="Brown C.T."/>
            <person name="Hug L.A."/>
            <person name="Sharon I."/>
            <person name="Castelle C.J."/>
            <person name="Probst A.J."/>
            <person name="Thomas B.C."/>
            <person name="Singh A."/>
            <person name="Wilkins M.J."/>
            <person name="Karaoz U."/>
            <person name="Brodie E.L."/>
            <person name="Williams K.H."/>
            <person name="Hubbard S.S."/>
            <person name="Banfield J.F."/>
        </authorList>
    </citation>
    <scope>NUCLEOTIDE SEQUENCE [LARGE SCALE GENOMIC DNA]</scope>
</reference>
<sequence>MTLVKVEPERVLVNFLRTQITDPNSSRSGQWIYEDFPRVEDLGNASFPRIGVTALTESGQRMGIFDDNSLDTVSFQIDVVAKKDRLYSITVTAEALGTMVSTVNSNRFTYDFVPTTITNVQHGGVSYGTVSFVNTDANFTTPADLAAGTVEVSRSTGNLNFSSVDVAAHDTQAITSTYIYPLEGKKCAQKIAREIIKDIKNNWRTGFSDSLFNPKKIGGNPLPFDEDLGIYRYTLEYQFQTFNAGEGL</sequence>
<evidence type="ECO:0000313" key="2">
    <source>
        <dbReference type="Proteomes" id="UP000179113"/>
    </source>
</evidence>
<accession>A0A1F4WFY6</accession>
<dbReference type="AlphaFoldDB" id="A0A1F4WFY6"/>
<organism evidence="1 2">
    <name type="scientific">candidate division WWE3 bacterium RIFOXYC1_FULL_39_7</name>
    <dbReference type="NCBI Taxonomy" id="1802643"/>
    <lineage>
        <taxon>Bacteria</taxon>
        <taxon>Katanobacteria</taxon>
    </lineage>
</organism>
<evidence type="ECO:0000313" key="1">
    <source>
        <dbReference type="EMBL" id="OGC68311.1"/>
    </source>
</evidence>